<evidence type="ECO:0000313" key="6">
    <source>
        <dbReference type="Proteomes" id="UP001215231"/>
    </source>
</evidence>
<keyword evidence="1 2" id="KW-0238">DNA-binding</keyword>
<dbReference type="Pfam" id="PF00486">
    <property type="entry name" value="Trans_reg_C"/>
    <property type="match status" value="1"/>
</dbReference>
<dbReference type="InterPro" id="IPR011990">
    <property type="entry name" value="TPR-like_helical_dom_sf"/>
</dbReference>
<dbReference type="SMART" id="SM00862">
    <property type="entry name" value="Trans_reg_C"/>
    <property type="match status" value="1"/>
</dbReference>
<keyword evidence="3" id="KW-0472">Membrane</keyword>
<sequence length="604" mass="68684">MEVKFADYRFLREQHILYKADQLIPLKSNQARLLDFFLSDPQGIHSKDVIMDNVWQGKVVSEQVVFQTISQLRSVFGDKAILTFSKKGYQWQLSIVPDITQERVAEVEDSAPKNKGHKFFLFSLAVSLCLLAVLLFVYNQANTDSKKVSFHVLHSENSAGPTQVQFNKIASNALKQSSAFLADKMRLDTSVRQAFSAPKLTWQQTKLAADNWLIWGETYASEKGTFLHFGLARDNTRWQGYLFAADAGELTDKLALRLEQLQAMGLFSAANKGLDINSLMSMQQVAAKDPDLLLLLAKHYINVQHLDVALTYLQRLASLDMSYAYSPYRANAQWQMGKIYKMRSQHLQAANSLDSMSAILADSPLWPLNFHNIQTKAWLAYEQTDYDTMLKTLEQGITLGRKQGDALTLFELHIMYSILAQKSGDDHKKYHHLNEAQALLLKHQLDDSNLAVVYYHFALFTEDNTKAIPYLERILTLPRSSQNYWVLDHAFEMLVNHHIEQQDFSAALALFVGHSERPKSLVLKAKVFQAREKLLEAKPLLQKAFELARLEYDIGTGIQAALMLYQVSSGQPKVRAEYLAYLESNAKPDWLKRHSVILASETAP</sequence>
<feature type="DNA-binding region" description="OmpR/PhoB-type" evidence="2">
    <location>
        <begin position="1"/>
        <end position="93"/>
    </location>
</feature>
<dbReference type="PROSITE" id="PS51755">
    <property type="entry name" value="OMPR_PHOB"/>
    <property type="match status" value="1"/>
</dbReference>
<dbReference type="Gene3D" id="1.10.10.10">
    <property type="entry name" value="Winged helix-like DNA-binding domain superfamily/Winged helix DNA-binding domain"/>
    <property type="match status" value="1"/>
</dbReference>
<dbReference type="SUPFAM" id="SSF48452">
    <property type="entry name" value="TPR-like"/>
    <property type="match status" value="2"/>
</dbReference>
<feature type="domain" description="OmpR/PhoB-type" evidence="4">
    <location>
        <begin position="1"/>
        <end position="93"/>
    </location>
</feature>
<accession>A0ABY7VIL3</accession>
<evidence type="ECO:0000256" key="1">
    <source>
        <dbReference type="ARBA" id="ARBA00023125"/>
    </source>
</evidence>
<organism evidence="5 6">
    <name type="scientific">Thalassomonas haliotis</name>
    <dbReference type="NCBI Taxonomy" id="485448"/>
    <lineage>
        <taxon>Bacteria</taxon>
        <taxon>Pseudomonadati</taxon>
        <taxon>Pseudomonadota</taxon>
        <taxon>Gammaproteobacteria</taxon>
        <taxon>Alteromonadales</taxon>
        <taxon>Colwelliaceae</taxon>
        <taxon>Thalassomonas</taxon>
    </lineage>
</organism>
<gene>
    <name evidence="5" type="ORF">H3N35_09155</name>
</gene>
<feature type="transmembrane region" description="Helical" evidence="3">
    <location>
        <begin position="119"/>
        <end position="138"/>
    </location>
</feature>
<dbReference type="InterPro" id="IPR001867">
    <property type="entry name" value="OmpR/PhoB-type_DNA-bd"/>
</dbReference>
<keyword evidence="3" id="KW-1133">Transmembrane helix</keyword>
<keyword evidence="3" id="KW-0812">Transmembrane</keyword>
<evidence type="ECO:0000256" key="3">
    <source>
        <dbReference type="SAM" id="Phobius"/>
    </source>
</evidence>
<dbReference type="RefSeq" id="WP_274053970.1">
    <property type="nucleotide sequence ID" value="NZ_CP059693.1"/>
</dbReference>
<evidence type="ECO:0000259" key="4">
    <source>
        <dbReference type="PROSITE" id="PS51755"/>
    </source>
</evidence>
<evidence type="ECO:0000313" key="5">
    <source>
        <dbReference type="EMBL" id="WDE13577.1"/>
    </source>
</evidence>
<dbReference type="InterPro" id="IPR016032">
    <property type="entry name" value="Sig_transdc_resp-reg_C-effctor"/>
</dbReference>
<dbReference type="EMBL" id="CP059693">
    <property type="protein sequence ID" value="WDE13577.1"/>
    <property type="molecule type" value="Genomic_DNA"/>
</dbReference>
<protein>
    <submittedName>
        <fullName evidence="5">Winged helix-turn-helix domain-containing protein</fullName>
    </submittedName>
</protein>
<evidence type="ECO:0000256" key="2">
    <source>
        <dbReference type="PROSITE-ProRule" id="PRU01091"/>
    </source>
</evidence>
<keyword evidence="6" id="KW-1185">Reference proteome</keyword>
<reference evidence="5 6" key="1">
    <citation type="journal article" date="2022" name="Mar. Drugs">
        <title>Bioassay-Guided Fractionation Leads to the Detection of Cholic Acid Generated by the Rare Thalassomonas sp.</title>
        <authorList>
            <person name="Pheiffer F."/>
            <person name="Schneider Y.K."/>
            <person name="Hansen E.H."/>
            <person name="Andersen J.H."/>
            <person name="Isaksson J."/>
            <person name="Busche T."/>
            <person name="R C."/>
            <person name="Kalinowski J."/>
            <person name="Zyl L.V."/>
            <person name="Trindade M."/>
        </authorList>
    </citation>
    <scope>NUCLEOTIDE SEQUENCE [LARGE SCALE GENOMIC DNA]</scope>
    <source>
        <strain evidence="5 6">A5K-61T</strain>
    </source>
</reference>
<dbReference type="SUPFAM" id="SSF46894">
    <property type="entry name" value="C-terminal effector domain of the bipartite response regulators"/>
    <property type="match status" value="1"/>
</dbReference>
<dbReference type="Proteomes" id="UP001215231">
    <property type="component" value="Chromosome"/>
</dbReference>
<dbReference type="InterPro" id="IPR036388">
    <property type="entry name" value="WH-like_DNA-bd_sf"/>
</dbReference>
<dbReference type="Gene3D" id="1.25.40.10">
    <property type="entry name" value="Tetratricopeptide repeat domain"/>
    <property type="match status" value="1"/>
</dbReference>
<name>A0ABY7VIL3_9GAMM</name>
<proteinExistence type="predicted"/>